<proteinExistence type="inferred from homology"/>
<dbReference type="EMBL" id="MKQR01000007">
    <property type="protein sequence ID" value="OLR94590.1"/>
    <property type="molecule type" value="Genomic_DNA"/>
</dbReference>
<dbReference type="STRING" id="1193682.BJP25_12710"/>
<dbReference type="InterPro" id="IPR000683">
    <property type="entry name" value="Gfo/Idh/MocA-like_OxRdtase_N"/>
</dbReference>
<evidence type="ECO:0000259" key="3">
    <source>
        <dbReference type="Pfam" id="PF01408"/>
    </source>
</evidence>
<dbReference type="Gene3D" id="3.40.50.720">
    <property type="entry name" value="NAD(P)-binding Rossmann-like Domain"/>
    <property type="match status" value="1"/>
</dbReference>
<dbReference type="SUPFAM" id="SSF55347">
    <property type="entry name" value="Glyceraldehyde-3-phosphate dehydrogenase-like, C-terminal domain"/>
    <property type="match status" value="1"/>
</dbReference>
<organism evidence="5 6">
    <name type="scientific">Actinokineospora bangkokensis</name>
    <dbReference type="NCBI Taxonomy" id="1193682"/>
    <lineage>
        <taxon>Bacteria</taxon>
        <taxon>Bacillati</taxon>
        <taxon>Actinomycetota</taxon>
        <taxon>Actinomycetes</taxon>
        <taxon>Pseudonocardiales</taxon>
        <taxon>Pseudonocardiaceae</taxon>
        <taxon>Actinokineospora</taxon>
    </lineage>
</organism>
<reference evidence="5 6" key="1">
    <citation type="submission" date="2016-10" db="EMBL/GenBank/DDBJ databases">
        <title>The Draft Genome Sequence of Actinokineospora bangkokensis 44EHWT reveals the biosynthetic pathway of antifungal compounds Thailandins with unusual extender unit butylmalonyl-CoA.</title>
        <authorList>
            <person name="Greule A."/>
            <person name="Intra B."/>
            <person name="Flemming S."/>
            <person name="Rommel M.G."/>
            <person name="Panbangred W."/>
            <person name="Bechthold A."/>
        </authorList>
    </citation>
    <scope>NUCLEOTIDE SEQUENCE [LARGE SCALE GENOMIC DNA]</scope>
    <source>
        <strain evidence="5 6">44EHW</strain>
    </source>
</reference>
<evidence type="ECO:0000256" key="1">
    <source>
        <dbReference type="ARBA" id="ARBA00010928"/>
    </source>
</evidence>
<dbReference type="OrthoDB" id="256869at2"/>
<feature type="domain" description="Gfo/Idh/MocA-like oxidoreductase N-terminal" evidence="3">
    <location>
        <begin position="6"/>
        <end position="123"/>
    </location>
</feature>
<evidence type="ECO:0000259" key="4">
    <source>
        <dbReference type="Pfam" id="PF02894"/>
    </source>
</evidence>
<evidence type="ECO:0000256" key="2">
    <source>
        <dbReference type="ARBA" id="ARBA00023002"/>
    </source>
</evidence>
<dbReference type="SUPFAM" id="SSF51735">
    <property type="entry name" value="NAD(P)-binding Rossmann-fold domains"/>
    <property type="match status" value="1"/>
</dbReference>
<accession>A0A1Q9LRE3</accession>
<dbReference type="Pfam" id="PF02894">
    <property type="entry name" value="GFO_IDH_MocA_C"/>
    <property type="match status" value="1"/>
</dbReference>
<keyword evidence="2" id="KW-0560">Oxidoreductase</keyword>
<dbReference type="InterPro" id="IPR004104">
    <property type="entry name" value="Gfo/Idh/MocA-like_OxRdtase_C"/>
</dbReference>
<dbReference type="AlphaFoldDB" id="A0A1Q9LRE3"/>
<gene>
    <name evidence="5" type="ORF">BJP25_12710</name>
</gene>
<evidence type="ECO:0000313" key="5">
    <source>
        <dbReference type="EMBL" id="OLR94590.1"/>
    </source>
</evidence>
<dbReference type="PANTHER" id="PTHR43708:SF5">
    <property type="entry name" value="CONSERVED EXPRESSED OXIDOREDUCTASE (EUROFUNG)-RELATED"/>
    <property type="match status" value="1"/>
</dbReference>
<dbReference type="InterPro" id="IPR051317">
    <property type="entry name" value="Gfo/Idh/MocA_oxidoreduct"/>
</dbReference>
<keyword evidence="6" id="KW-1185">Reference proteome</keyword>
<protein>
    <recommendedName>
        <fullName evidence="7">Oxidoreductase</fullName>
    </recommendedName>
</protein>
<dbReference type="PANTHER" id="PTHR43708">
    <property type="entry name" value="CONSERVED EXPRESSED OXIDOREDUCTASE (EUROFUNG)"/>
    <property type="match status" value="1"/>
</dbReference>
<dbReference type="GO" id="GO:0000166">
    <property type="term" value="F:nucleotide binding"/>
    <property type="evidence" value="ECO:0007669"/>
    <property type="project" value="InterPro"/>
</dbReference>
<sequence>MSDTTRVAVIGYGLAGSAFHAPFVDAVDGLRVSAVVTGDPTRAATARERHPGVAVHASADELWRRADEVDLVVVASPNRFHAEHAHAAIAAGLPVVVDKPVAATAAEVRGIAEAAAAAGVLFTAFQNRRWDGDFRTVRALLDEGRLGRVTRFESRFERGARPLRHTWRESTDPADFAGIAHDLGAHLVDQAIVLFGRPTGVLADLRSPRPEVDAVEDATIQLVHGSSEHGDDVRSYLRMSNANVPVAPRFAVTSPTAGYRSWGLDPQEAASRSGVLPTAPGFGKYPEERWGTLLTTEDETTVPTLKGDYLAFYRGVLAALRGEGPAPVDPADSVQLAEVIEAALRSAETGLPVAL</sequence>
<dbReference type="Gene3D" id="3.30.360.10">
    <property type="entry name" value="Dihydrodipicolinate Reductase, domain 2"/>
    <property type="match status" value="1"/>
</dbReference>
<comment type="similarity">
    <text evidence="1">Belongs to the Gfo/Idh/MocA family.</text>
</comment>
<dbReference type="Proteomes" id="UP000186040">
    <property type="component" value="Unassembled WGS sequence"/>
</dbReference>
<evidence type="ECO:0008006" key="7">
    <source>
        <dbReference type="Google" id="ProtNLM"/>
    </source>
</evidence>
<name>A0A1Q9LRE3_9PSEU</name>
<dbReference type="Pfam" id="PF01408">
    <property type="entry name" value="GFO_IDH_MocA"/>
    <property type="match status" value="1"/>
</dbReference>
<comment type="caution">
    <text evidence="5">The sequence shown here is derived from an EMBL/GenBank/DDBJ whole genome shotgun (WGS) entry which is preliminary data.</text>
</comment>
<feature type="domain" description="Gfo/Idh/MocA-like oxidoreductase C-terminal" evidence="4">
    <location>
        <begin position="138"/>
        <end position="355"/>
    </location>
</feature>
<dbReference type="GO" id="GO:0016491">
    <property type="term" value="F:oxidoreductase activity"/>
    <property type="evidence" value="ECO:0007669"/>
    <property type="project" value="UniProtKB-KW"/>
</dbReference>
<dbReference type="RefSeq" id="WP_075973967.1">
    <property type="nucleotide sequence ID" value="NZ_MKQR01000007.1"/>
</dbReference>
<dbReference type="InterPro" id="IPR036291">
    <property type="entry name" value="NAD(P)-bd_dom_sf"/>
</dbReference>
<evidence type="ECO:0000313" key="6">
    <source>
        <dbReference type="Proteomes" id="UP000186040"/>
    </source>
</evidence>